<dbReference type="AlphaFoldDB" id="A0A2U2EGU3"/>
<sequence length="206" mass="24372">MQRYLATMCYEHENYVNDIERKKQYKKDIVSAIHKMKLPFFKKRKVLKLVQSLCDLQFLLDESEQTELMLNEEVWSSDCLEYNVNQVYEFILQNSIESQSVDTQVICKCCQVESDMDIKYIKMNDTLRKSKEDNPIIVLVNDMFVQPFVINGNHRIKKAFNSGIDKIEVYILDADNVNHCLISEDYRTAYEIYKKLHQLVGMLLNC</sequence>
<dbReference type="EMBL" id="JRFS01000015">
    <property type="protein sequence ID" value="PWE83745.1"/>
    <property type="molecule type" value="Genomic_DNA"/>
</dbReference>
<dbReference type="Proteomes" id="UP000245905">
    <property type="component" value="Unassembled WGS sequence"/>
</dbReference>
<protein>
    <submittedName>
        <fullName evidence="1">Uncharacterized protein</fullName>
    </submittedName>
</protein>
<comment type="caution">
    <text evidence="1">The sequence shown here is derived from an EMBL/GenBank/DDBJ whole genome shotgun (WGS) entry which is preliminary data.</text>
</comment>
<evidence type="ECO:0000313" key="2">
    <source>
        <dbReference type="Proteomes" id="UP000245905"/>
    </source>
</evidence>
<dbReference type="RefSeq" id="WP_109257865.1">
    <property type="nucleotide sequence ID" value="NZ_JAQESI010000016.1"/>
</dbReference>
<organism evidence="1 2">
    <name type="scientific">Agathobacter rectalis</name>
    <dbReference type="NCBI Taxonomy" id="39491"/>
    <lineage>
        <taxon>Bacteria</taxon>
        <taxon>Bacillati</taxon>
        <taxon>Bacillota</taxon>
        <taxon>Clostridia</taxon>
        <taxon>Lachnospirales</taxon>
        <taxon>Lachnospiraceae</taxon>
        <taxon>Agathobacter</taxon>
    </lineage>
</organism>
<accession>A0A2U2EGU3</accession>
<name>A0A2U2EGU3_9FIRM</name>
<proteinExistence type="predicted"/>
<reference evidence="1 2" key="1">
    <citation type="submission" date="2014-09" db="EMBL/GenBank/DDBJ databases">
        <title>Butyrate-producing bacteria isolated from human gut.</title>
        <authorList>
            <person name="Zhang Q."/>
            <person name="Zhao L."/>
        </authorList>
    </citation>
    <scope>NUCLEOTIDE SEQUENCE [LARGE SCALE GENOMIC DNA]</scope>
    <source>
        <strain evidence="1 2">R22</strain>
    </source>
</reference>
<gene>
    <name evidence="1" type="ORF">LD38_08085</name>
</gene>
<evidence type="ECO:0000313" key="1">
    <source>
        <dbReference type="EMBL" id="PWE83745.1"/>
    </source>
</evidence>